<dbReference type="Proteomes" id="UP000240357">
    <property type="component" value="Unassembled WGS sequence"/>
</dbReference>
<feature type="region of interest" description="Disordered" evidence="1">
    <location>
        <begin position="1"/>
        <end position="31"/>
    </location>
</feature>
<dbReference type="AlphaFoldDB" id="A0A2T2YCS2"/>
<gene>
    <name evidence="2" type="ORF">AHMF7605_06985</name>
</gene>
<dbReference type="GO" id="GO:0020037">
    <property type="term" value="F:heme binding"/>
    <property type="evidence" value="ECO:0007669"/>
    <property type="project" value="InterPro"/>
</dbReference>
<evidence type="ECO:0000313" key="2">
    <source>
        <dbReference type="EMBL" id="PSR53293.1"/>
    </source>
</evidence>
<organism evidence="2 3">
    <name type="scientific">Adhaeribacter arboris</name>
    <dbReference type="NCBI Taxonomy" id="2072846"/>
    <lineage>
        <taxon>Bacteria</taxon>
        <taxon>Pseudomonadati</taxon>
        <taxon>Bacteroidota</taxon>
        <taxon>Cytophagia</taxon>
        <taxon>Cytophagales</taxon>
        <taxon>Hymenobacteraceae</taxon>
        <taxon>Adhaeribacter</taxon>
    </lineage>
</organism>
<dbReference type="RefSeq" id="WP_106927775.1">
    <property type="nucleotide sequence ID" value="NZ_PYFT01000001.1"/>
</dbReference>
<keyword evidence="3" id="KW-1185">Reference proteome</keyword>
<evidence type="ECO:0008006" key="4">
    <source>
        <dbReference type="Google" id="ProtNLM"/>
    </source>
</evidence>
<evidence type="ECO:0000256" key="1">
    <source>
        <dbReference type="SAM" id="MobiDB-lite"/>
    </source>
</evidence>
<comment type="caution">
    <text evidence="2">The sequence shown here is derived from an EMBL/GenBank/DDBJ whole genome shotgun (WGS) entry which is preliminary data.</text>
</comment>
<name>A0A2T2YCS2_9BACT</name>
<protein>
    <recommendedName>
        <fullName evidence="4">Cytochrome c domain-containing protein</fullName>
    </recommendedName>
</protein>
<dbReference type="EMBL" id="PYFT01000001">
    <property type="protein sequence ID" value="PSR53293.1"/>
    <property type="molecule type" value="Genomic_DNA"/>
</dbReference>
<evidence type="ECO:0000313" key="3">
    <source>
        <dbReference type="Proteomes" id="UP000240357"/>
    </source>
</evidence>
<dbReference type="OrthoDB" id="9809720at2"/>
<dbReference type="SUPFAM" id="SSF46626">
    <property type="entry name" value="Cytochrome c"/>
    <property type="match status" value="1"/>
</dbReference>
<reference evidence="2 3" key="1">
    <citation type="submission" date="2018-03" db="EMBL/GenBank/DDBJ databases">
        <title>Adhaeribacter sp. HMF7605 Genome sequencing and assembly.</title>
        <authorList>
            <person name="Kang H."/>
            <person name="Kang J."/>
            <person name="Cha I."/>
            <person name="Kim H."/>
            <person name="Joh K."/>
        </authorList>
    </citation>
    <scope>NUCLEOTIDE SEQUENCE [LARGE SCALE GENOMIC DNA]</scope>
    <source>
        <strain evidence="2 3">HMF7605</strain>
    </source>
</reference>
<dbReference type="GO" id="GO:0009055">
    <property type="term" value="F:electron transfer activity"/>
    <property type="evidence" value="ECO:0007669"/>
    <property type="project" value="InterPro"/>
</dbReference>
<sequence length="92" mass="10011">MSGRRGCRGLNLPGGKVAGPPGAPLTTNLIPVGQGTWQESDLKRVLREGKRPDGTSSSDFMPWKLIGKMTGEEIHALWLYLKSVPPRQTGNR</sequence>
<accession>A0A2T2YCS2</accession>
<dbReference type="InterPro" id="IPR036909">
    <property type="entry name" value="Cyt_c-like_dom_sf"/>
</dbReference>
<proteinExistence type="predicted"/>